<protein>
    <submittedName>
        <fullName evidence="1">Uncharacterized protein</fullName>
    </submittedName>
</protein>
<dbReference type="EMBL" id="CP017708">
    <property type="protein sequence ID" value="AOY83995.2"/>
    <property type="molecule type" value="Genomic_DNA"/>
</dbReference>
<accession>A0A1D9G936</accession>
<dbReference type="Proteomes" id="UP000176944">
    <property type="component" value="Chromosome"/>
</dbReference>
<reference evidence="2" key="1">
    <citation type="submission" date="2016-10" db="EMBL/GenBank/DDBJ databases">
        <title>Comparative genomics uncovers the prolific and rare metabolic potential of the cyanobacterial genus Moorea.</title>
        <authorList>
            <person name="Leao T."/>
            <person name="Castelao G."/>
            <person name="Korobeynikov A."/>
            <person name="Monroe E.A."/>
            <person name="Podell S."/>
            <person name="Glukhov E."/>
            <person name="Allen E."/>
            <person name="Gerwick W.H."/>
            <person name="Gerwick L."/>
        </authorList>
    </citation>
    <scope>NUCLEOTIDE SEQUENCE [LARGE SCALE GENOMIC DNA]</scope>
    <source>
        <strain evidence="2">JHB</strain>
    </source>
</reference>
<gene>
    <name evidence="1" type="ORF">BJP36_32785</name>
</gene>
<sequence>MIRTSVEAETLDAPATVKTYQSISQVEQALRAYKTMDLKVRPIYHHLENRVIVHVFLCMLYYYVEWHMKPALAPILFADEESDQVKLTPTEFVAPSQRSKKALSKARKKKTQDKFPVHSFNTLMADLGTITLNTINTKLEGTDITFEKITQATLLQQKALDLLGVSVFCTQ</sequence>
<name>A0A1D9G936_MOOP1</name>
<organism evidence="1 2">
    <name type="scientific">Moorena producens (strain JHB)</name>
    <dbReference type="NCBI Taxonomy" id="1454205"/>
    <lineage>
        <taxon>Bacteria</taxon>
        <taxon>Bacillati</taxon>
        <taxon>Cyanobacteriota</taxon>
        <taxon>Cyanophyceae</taxon>
        <taxon>Coleofasciculales</taxon>
        <taxon>Coleofasciculaceae</taxon>
        <taxon>Moorena</taxon>
    </lineage>
</organism>
<proteinExistence type="predicted"/>
<evidence type="ECO:0000313" key="1">
    <source>
        <dbReference type="EMBL" id="AOY83995.2"/>
    </source>
</evidence>
<evidence type="ECO:0000313" key="2">
    <source>
        <dbReference type="Proteomes" id="UP000176944"/>
    </source>
</evidence>
<dbReference type="AlphaFoldDB" id="A0A1D9G936"/>